<dbReference type="OrthoDB" id="129807at2"/>
<evidence type="ECO:0000313" key="3">
    <source>
        <dbReference type="Proteomes" id="UP000000393"/>
    </source>
</evidence>
<reference evidence="2 3" key="1">
    <citation type="submission" date="2010-06" db="EMBL/GenBank/DDBJ databases">
        <title>Complete sequence of chromosome of Nitrosococcus watsoni C-113.</title>
        <authorList>
            <consortium name="US DOE Joint Genome Institute"/>
            <person name="Lucas S."/>
            <person name="Copeland A."/>
            <person name="Lapidus A."/>
            <person name="Cheng J.-F."/>
            <person name="Bruce D."/>
            <person name="Goodwin L."/>
            <person name="Pitluck S."/>
            <person name="Malfatti S.A."/>
            <person name="Chain P.S.G."/>
            <person name="Land M."/>
            <person name="Hauser L."/>
            <person name="Kyrpides N."/>
            <person name="Ivanova N."/>
            <person name="Cambell M.A."/>
            <person name="Heidelberg J.F."/>
            <person name="Klotz M.G."/>
            <person name="Woyke T."/>
        </authorList>
    </citation>
    <scope>NUCLEOTIDE SEQUENCE [LARGE SCALE GENOMIC DNA]</scope>
    <source>
        <strain evidence="2 3">C-113</strain>
    </source>
</reference>
<evidence type="ECO:0000313" key="2">
    <source>
        <dbReference type="EMBL" id="ADJ28065.1"/>
    </source>
</evidence>
<dbReference type="KEGG" id="nwa:Nwat_1131"/>
<protein>
    <submittedName>
        <fullName evidence="2">Uncharacterized protein</fullName>
    </submittedName>
</protein>
<sequence>MADNLSSQGRYRHETTDVQDYTIVWIGVVLLLVIVLGGTFVFALMELYENKQQEMGTGGPLKKDLIVERIPPAPYLEASSGAGWTELRKKNEDLLHSYGWVNKKKGSFHIPIEYAMELLAKRHSQDEQGKDYKKKDAAPHTFAN</sequence>
<dbReference type="eggNOG" id="ENOG5033DPP">
    <property type="taxonomic scope" value="Bacteria"/>
</dbReference>
<keyword evidence="1" id="KW-0472">Membrane</keyword>
<gene>
    <name evidence="2" type="ordered locus">Nwat_1131</name>
</gene>
<name>D8K588_NITWC</name>
<dbReference type="AlphaFoldDB" id="D8K588"/>
<feature type="transmembrane region" description="Helical" evidence="1">
    <location>
        <begin position="23"/>
        <end position="45"/>
    </location>
</feature>
<evidence type="ECO:0000256" key="1">
    <source>
        <dbReference type="SAM" id="Phobius"/>
    </source>
</evidence>
<keyword evidence="1" id="KW-1133">Transmembrane helix</keyword>
<dbReference type="STRING" id="105559.Nwat_1131"/>
<dbReference type="EMBL" id="CP002086">
    <property type="protein sequence ID" value="ADJ28065.1"/>
    <property type="molecule type" value="Genomic_DNA"/>
</dbReference>
<dbReference type="Proteomes" id="UP000000393">
    <property type="component" value="Chromosome"/>
</dbReference>
<organism evidence="2 3">
    <name type="scientific">Nitrosococcus watsoni (strain C-113)</name>
    <dbReference type="NCBI Taxonomy" id="105559"/>
    <lineage>
        <taxon>Bacteria</taxon>
        <taxon>Pseudomonadati</taxon>
        <taxon>Pseudomonadota</taxon>
        <taxon>Gammaproteobacteria</taxon>
        <taxon>Chromatiales</taxon>
        <taxon>Chromatiaceae</taxon>
        <taxon>Nitrosococcus</taxon>
    </lineage>
</organism>
<keyword evidence="1" id="KW-0812">Transmembrane</keyword>
<dbReference type="RefSeq" id="WP_013220165.1">
    <property type="nucleotide sequence ID" value="NC_014315.1"/>
</dbReference>
<accession>D8K588</accession>
<keyword evidence="3" id="KW-1185">Reference proteome</keyword>
<dbReference type="HOGENOM" id="CLU_150722_0_0_6"/>
<proteinExistence type="predicted"/>